<evidence type="ECO:0000256" key="3">
    <source>
        <dbReference type="ARBA" id="ARBA00022917"/>
    </source>
</evidence>
<dbReference type="InterPro" id="IPR036219">
    <property type="entry name" value="eEF-1beta-like_sf"/>
</dbReference>
<evidence type="ECO:0008006" key="10">
    <source>
        <dbReference type="Google" id="ProtNLM"/>
    </source>
</evidence>
<dbReference type="CDD" id="cd00292">
    <property type="entry name" value="EF1B"/>
    <property type="match status" value="1"/>
</dbReference>
<dbReference type="InterPro" id="IPR014038">
    <property type="entry name" value="EF1B_bsu/dsu_GNE"/>
</dbReference>
<feature type="region of interest" description="Disordered" evidence="5">
    <location>
        <begin position="154"/>
        <end position="176"/>
    </location>
</feature>
<dbReference type="Pfam" id="PF10587">
    <property type="entry name" value="EF-1_beta_acid"/>
    <property type="match status" value="1"/>
</dbReference>
<dbReference type="PANTHER" id="PTHR11595">
    <property type="entry name" value="EF-HAND AND COILED-COIL DOMAIN-CONTAINING FAMILY MEMBER"/>
    <property type="match status" value="1"/>
</dbReference>
<dbReference type="InterPro" id="IPR014717">
    <property type="entry name" value="Transl_elong_EF1B/ribsomal_bS6"/>
</dbReference>
<dbReference type="PROSITE" id="PS00824">
    <property type="entry name" value="EF1BD_1"/>
    <property type="match status" value="1"/>
</dbReference>
<gene>
    <name evidence="8" type="ORF">JTE90_019005</name>
</gene>
<dbReference type="Gene3D" id="3.30.70.60">
    <property type="match status" value="1"/>
</dbReference>
<comment type="similarity">
    <text evidence="1 4">Belongs to the EF-1-beta/EF-1-delta family.</text>
</comment>
<evidence type="ECO:0000259" key="7">
    <source>
        <dbReference type="SMART" id="SM01182"/>
    </source>
</evidence>
<dbReference type="PANTHER" id="PTHR11595:SF26">
    <property type="entry name" value="ELONGATION FACTOR 1-DELTA"/>
    <property type="match status" value="1"/>
</dbReference>
<dbReference type="SUPFAM" id="SSF54984">
    <property type="entry name" value="eEF-1beta-like"/>
    <property type="match status" value="1"/>
</dbReference>
<dbReference type="Pfam" id="PF00736">
    <property type="entry name" value="EF1_GNE"/>
    <property type="match status" value="1"/>
</dbReference>
<dbReference type="InterPro" id="IPR018940">
    <property type="entry name" value="EF-1_beta_acid_region_euk"/>
</dbReference>
<evidence type="ECO:0000256" key="2">
    <source>
        <dbReference type="ARBA" id="ARBA00022768"/>
    </source>
</evidence>
<sequence length="287" mass="32475">MSTNGVYDPSVLVQETFYFDVAKLQEAEILYQEHLETLRRSGTGDVPNKLQKKASPTPKSSIAIEIANIRSKIKDFNLRVDGIELPQSSLALDKDSSTILETLNKISVEYGELKRIVTKQADDIQKILKRLDTLEIKESKNLLSRSTNKTENIVKNGTTEDDDDIDLFGSDEETEEERKVKEERLKAYENKKAKKAQVIAKSSVVLDVKPWSDETDLNEMETQVREIKSTGLKWGASKQVPLAYGIKKLQIIAIVEDDNCSIDWLQEQIENIEDLVQSVDIAAFNKL</sequence>
<name>A0AAV6UX05_9ARAC</name>
<dbReference type="PROSITE" id="PS00825">
    <property type="entry name" value="EF1BD_2"/>
    <property type="match status" value="1"/>
</dbReference>
<feature type="compositionally biased region" description="Acidic residues" evidence="5">
    <location>
        <begin position="159"/>
        <end position="175"/>
    </location>
</feature>
<keyword evidence="3 4" id="KW-0648">Protein biosynthesis</keyword>
<feature type="domain" description="Translation elongation factor EF1B beta/delta subunit guanine nucleotide exchange" evidence="6">
    <location>
        <begin position="201"/>
        <end position="287"/>
    </location>
</feature>
<comment type="caution">
    <text evidence="8">The sequence shown here is derived from an EMBL/GenBank/DDBJ whole genome shotgun (WGS) entry which is preliminary data.</text>
</comment>
<dbReference type="Proteomes" id="UP000827092">
    <property type="component" value="Unassembled WGS sequence"/>
</dbReference>
<dbReference type="InterPro" id="IPR049720">
    <property type="entry name" value="EF1B_bsu/dsu"/>
</dbReference>
<keyword evidence="9" id="KW-1185">Reference proteome</keyword>
<dbReference type="SMART" id="SM01182">
    <property type="entry name" value="EF-1_beta_acid"/>
    <property type="match status" value="1"/>
</dbReference>
<evidence type="ECO:0000256" key="4">
    <source>
        <dbReference type="RuleBase" id="RU003791"/>
    </source>
</evidence>
<evidence type="ECO:0000256" key="5">
    <source>
        <dbReference type="SAM" id="MobiDB-lite"/>
    </source>
</evidence>
<evidence type="ECO:0000313" key="9">
    <source>
        <dbReference type="Proteomes" id="UP000827092"/>
    </source>
</evidence>
<dbReference type="FunFam" id="3.30.70.60:FF:000001">
    <property type="entry name" value="Elongation factor 1-beta 1 like"/>
    <property type="match status" value="1"/>
</dbReference>
<dbReference type="AlphaFoldDB" id="A0AAV6UX05"/>
<reference evidence="8 9" key="1">
    <citation type="journal article" date="2022" name="Nat. Ecol. Evol.">
        <title>A masculinizing supergene underlies an exaggerated male reproductive morph in a spider.</title>
        <authorList>
            <person name="Hendrickx F."/>
            <person name="De Corte Z."/>
            <person name="Sonet G."/>
            <person name="Van Belleghem S.M."/>
            <person name="Kostlbacher S."/>
            <person name="Vangestel C."/>
        </authorList>
    </citation>
    <scope>NUCLEOTIDE SEQUENCE [LARGE SCALE GENOMIC DNA]</scope>
    <source>
        <strain evidence="8">W744_W776</strain>
    </source>
</reference>
<organism evidence="8 9">
    <name type="scientific">Oedothorax gibbosus</name>
    <dbReference type="NCBI Taxonomy" id="931172"/>
    <lineage>
        <taxon>Eukaryota</taxon>
        <taxon>Metazoa</taxon>
        <taxon>Ecdysozoa</taxon>
        <taxon>Arthropoda</taxon>
        <taxon>Chelicerata</taxon>
        <taxon>Arachnida</taxon>
        <taxon>Araneae</taxon>
        <taxon>Araneomorphae</taxon>
        <taxon>Entelegynae</taxon>
        <taxon>Araneoidea</taxon>
        <taxon>Linyphiidae</taxon>
        <taxon>Erigoninae</taxon>
        <taxon>Oedothorax</taxon>
    </lineage>
</organism>
<dbReference type="GO" id="GO:0005085">
    <property type="term" value="F:guanyl-nucleotide exchange factor activity"/>
    <property type="evidence" value="ECO:0007669"/>
    <property type="project" value="TreeGrafter"/>
</dbReference>
<dbReference type="GO" id="GO:0005829">
    <property type="term" value="C:cytosol"/>
    <property type="evidence" value="ECO:0007669"/>
    <property type="project" value="TreeGrafter"/>
</dbReference>
<protein>
    <recommendedName>
        <fullName evidence="10">Elongation factor 1-delta</fullName>
    </recommendedName>
</protein>
<evidence type="ECO:0000256" key="1">
    <source>
        <dbReference type="ARBA" id="ARBA00007411"/>
    </source>
</evidence>
<dbReference type="GO" id="GO:0003746">
    <property type="term" value="F:translation elongation factor activity"/>
    <property type="evidence" value="ECO:0007669"/>
    <property type="project" value="UniProtKB-KW"/>
</dbReference>
<feature type="domain" description="Elongation factor 1 beta central acidic region eukaryote" evidence="7">
    <location>
        <begin position="167"/>
        <end position="192"/>
    </location>
</feature>
<dbReference type="SMART" id="SM00888">
    <property type="entry name" value="EF1_GNE"/>
    <property type="match status" value="1"/>
</dbReference>
<dbReference type="GO" id="GO:0005853">
    <property type="term" value="C:eukaryotic translation elongation factor 1 complex"/>
    <property type="evidence" value="ECO:0007669"/>
    <property type="project" value="InterPro"/>
</dbReference>
<dbReference type="InterPro" id="IPR001326">
    <property type="entry name" value="Transl_elong_EF1B_B/D_CS"/>
</dbReference>
<evidence type="ECO:0000259" key="6">
    <source>
        <dbReference type="SMART" id="SM00888"/>
    </source>
</evidence>
<proteinExistence type="inferred from homology"/>
<evidence type="ECO:0000313" key="8">
    <source>
        <dbReference type="EMBL" id="KAG8188992.1"/>
    </source>
</evidence>
<accession>A0AAV6UX05</accession>
<keyword evidence="2 4" id="KW-0251">Elongation factor</keyword>
<dbReference type="EMBL" id="JAFNEN010000224">
    <property type="protein sequence ID" value="KAG8188992.1"/>
    <property type="molecule type" value="Genomic_DNA"/>
</dbReference>